<feature type="region of interest" description="Disordered" evidence="1">
    <location>
        <begin position="336"/>
        <end position="427"/>
    </location>
</feature>
<keyword evidence="3" id="KW-1185">Reference proteome</keyword>
<dbReference type="RefSeq" id="WP_121219263.1">
    <property type="nucleotide sequence ID" value="NZ_JBIUBA010000004.1"/>
</dbReference>
<evidence type="ECO:0000313" key="3">
    <source>
        <dbReference type="Proteomes" id="UP000272729"/>
    </source>
</evidence>
<evidence type="ECO:0000256" key="1">
    <source>
        <dbReference type="SAM" id="MobiDB-lite"/>
    </source>
</evidence>
<name>A0A495X5F2_9PSEU</name>
<dbReference type="SUPFAM" id="SSF52540">
    <property type="entry name" value="P-loop containing nucleoside triphosphate hydrolases"/>
    <property type="match status" value="1"/>
</dbReference>
<evidence type="ECO:0000313" key="2">
    <source>
        <dbReference type="EMBL" id="RKT68334.1"/>
    </source>
</evidence>
<comment type="caution">
    <text evidence="2">The sequence shown here is derived from an EMBL/GenBank/DDBJ whole genome shotgun (WGS) entry which is preliminary data.</text>
</comment>
<evidence type="ECO:0008006" key="4">
    <source>
        <dbReference type="Google" id="ProtNLM"/>
    </source>
</evidence>
<dbReference type="OrthoDB" id="6951663at2"/>
<accession>A0A495X5F2</accession>
<feature type="compositionally biased region" description="Pro residues" evidence="1">
    <location>
        <begin position="382"/>
        <end position="392"/>
    </location>
</feature>
<organism evidence="2 3">
    <name type="scientific">Saccharothrix variisporea</name>
    <dbReference type="NCBI Taxonomy" id="543527"/>
    <lineage>
        <taxon>Bacteria</taxon>
        <taxon>Bacillati</taxon>
        <taxon>Actinomycetota</taxon>
        <taxon>Actinomycetes</taxon>
        <taxon>Pseudonocardiales</taxon>
        <taxon>Pseudonocardiaceae</taxon>
        <taxon>Saccharothrix</taxon>
    </lineage>
</organism>
<sequence>MTADLVPELRKWLASLNDADFSALLAVCDPLRVAAQMPPPGRNTRAPVRREILAARAHLARAPSSHLVDLAIGALSFGTRVLLAQGRFERSTIADPGLDDLRAMLTSLGKQFGRLVLFGLLLGNAQATPLATRWRSELEAALVTAPRTSPLIGHVLLDRNSNPVHSTRESMEAGTVDDTTTRPRAGEVPRGDESDELSARLDEVRAFAVDTAALLRRAADAVEAGSAPPEGVDIALERFHERRQDLLDTISAVVEIPPDADFAALSSLVAETIAARRRAREERAARQEAESAQASRRVRLEEQLAAVEAMLGADHGVAFEALRSARDELLAALGALEPTTDRAGTGDAEAPTAEPLAEPPLAEPPLAESPVAESPVAESPPVSTPSPQPPIGPVDSAPSEAGSARETAAPPVDDSPPPGAPPVPLPDEAERVEVNDMALGFPWEEGDPPLAVELASAGRLVEAYWVTAVSGEPDRRTATLRFAAMAFAVTNNADATAVLAGLELDVQDLTGDPDATALATTAALRAGLLAGWGHSVLTGLRNGLVLPARWGALIDTAIDAVRRGFRVDDGTGVLLTDSRSDETRAELGRRARNLAEELPRRKNPYQRATRVLQRLMLPNQPLCTALDAVVRWSEGGDGRAIATVLDRLTAHDAVETMIEAADAAMRTPKQARERIVASALRTLVRAIEEVREVVREADVVSRRLTAAESDDHSLAAQLSRALADVEGEEPPPGMVGVAMSLFRRWLQRPTDAVRGAPVVEGDTTSAVIEPSPDVLLILPDLPRDATGRPDPDDPRTSVVLADLVRPLDVGGAVSSYCERGDLLRARRVVELAAVGTWGDVEVEPLRQVLDRATTTWAKRHRSDLERARDLFARIRTQNLLDPADETTVAGRLEALTTVDDGAFDVAESALARLAEDLAAKQGSRVDELRAEIAALDVDAAGRDRMLALLDDGDTVTAAEFLAFVRAGKTLPDQVTDAPDDLKAFADLVAVGVARSGPAHRDSAQAWAELAAGGATLTPLATVGIDAWDSLKVPRGLTGDRLANSVRDILRVLGLQAPSRPQEIGRGARQGFRRFRVQGTPTDGSYVSTLGSAANEYNVVVITEERRGRRSVLDVLGTEDTGRANVLLYLYALDLPARRALAAEADRGSVQALVVDPAVVGWIAANAPGSWRATQRVTLPWTALNPYTPFVAGLVPPEVFVGRDREMAEVVDPNGGLFIYGGRQLGKSALLRRVEATFNDGGLRHAVYLDLKGKGIGEAEPASRIWPELVVELKKRSVLPESMSQDPPPDVVVNHVKAWLNHNSNRRLLLLADEADAFLTADSRGVKSEGGGVAHFPNVLRLKELMESTERRFKIVFAGLHQVQRFGHLSNVPLVHGGPDILVGPLDPADARRLVVAPLAALGYRFERPELVWRLLSATNYQASLIQIFCQELVRTLHDRVAQSLELPVPIREADVEAVAASDHVRARIAERLRITINLEDRYRVLTLVIAVLSLNDMFGADYGPEELLEEARRHWAAGFDDLTVSQVRIYLDEMVGLGLLIRLSGQARYAVRSPNVVNMLGTKADLLRELAETDFDLPYEYNPRDARRLLGTDPFKRRSPLTDGQLFELTAAGATSVVTGTVALGTDRVADAIKDYAELRGSKVEVHTSAADIAKAITNAARRKKATVLVADLRRMPFTDVKQVVDRLLKEKPACAVLVEPEVATQVAALAGVEVVRPARWTSSSLRSWPECPFDVVQARVRLIAATGGWIELVEEVIANVEVRGATQAQALDRVLKVQADPRWAAAFLDRTELPAAALARIGQWAAYVDPGEPLSPADVAAALELDLAATGEFLDGLARFGVLDETADGVALDVVVHRCTTAVHDRA</sequence>
<proteinExistence type="predicted"/>
<feature type="region of interest" description="Disordered" evidence="1">
    <location>
        <begin position="162"/>
        <end position="196"/>
    </location>
</feature>
<protein>
    <recommendedName>
        <fullName evidence="4">AAA domain-containing protein</fullName>
    </recommendedName>
</protein>
<reference evidence="2 3" key="1">
    <citation type="submission" date="2018-10" db="EMBL/GenBank/DDBJ databases">
        <title>Sequencing the genomes of 1000 actinobacteria strains.</title>
        <authorList>
            <person name="Klenk H.-P."/>
        </authorList>
    </citation>
    <scope>NUCLEOTIDE SEQUENCE [LARGE SCALE GENOMIC DNA]</scope>
    <source>
        <strain evidence="2 3">DSM 43911</strain>
    </source>
</reference>
<dbReference type="EMBL" id="RBXR01000001">
    <property type="protein sequence ID" value="RKT68334.1"/>
    <property type="molecule type" value="Genomic_DNA"/>
</dbReference>
<feature type="compositionally biased region" description="Basic and acidic residues" evidence="1">
    <location>
        <begin position="179"/>
        <end position="196"/>
    </location>
</feature>
<dbReference type="Proteomes" id="UP000272729">
    <property type="component" value="Unassembled WGS sequence"/>
</dbReference>
<dbReference type="InterPro" id="IPR027417">
    <property type="entry name" value="P-loop_NTPase"/>
</dbReference>
<feature type="compositionally biased region" description="Pro residues" evidence="1">
    <location>
        <begin position="413"/>
        <end position="425"/>
    </location>
</feature>
<gene>
    <name evidence="2" type="ORF">DFJ66_1517</name>
</gene>
<feature type="compositionally biased region" description="Low complexity" evidence="1">
    <location>
        <begin position="364"/>
        <end position="381"/>
    </location>
</feature>